<keyword evidence="3 6" id="KW-0521">NADP</keyword>
<protein>
    <recommendedName>
        <fullName evidence="6">L-aspartate dehydrogenase</fullName>
        <ecNumber evidence="6">1.4.1.21</ecNumber>
    </recommendedName>
</protein>
<dbReference type="SUPFAM" id="SSF55347">
    <property type="entry name" value="Glyceraldehyde-3-phosphate dehydrogenase-like, C-terminal domain"/>
    <property type="match status" value="1"/>
</dbReference>
<dbReference type="PANTHER" id="PTHR31873">
    <property type="entry name" value="L-ASPARTATE DEHYDROGENASE-RELATED"/>
    <property type="match status" value="1"/>
</dbReference>
<evidence type="ECO:0000256" key="2">
    <source>
        <dbReference type="ARBA" id="ARBA00022642"/>
    </source>
</evidence>
<evidence type="ECO:0000256" key="3">
    <source>
        <dbReference type="ARBA" id="ARBA00022857"/>
    </source>
</evidence>
<evidence type="ECO:0000259" key="8">
    <source>
        <dbReference type="Pfam" id="PF03447"/>
    </source>
</evidence>
<proteinExistence type="inferred from homology"/>
<dbReference type="GO" id="GO:0050661">
    <property type="term" value="F:NADP binding"/>
    <property type="evidence" value="ECO:0007669"/>
    <property type="project" value="UniProtKB-UniRule"/>
</dbReference>
<dbReference type="GO" id="GO:0051287">
    <property type="term" value="F:NAD binding"/>
    <property type="evidence" value="ECO:0007669"/>
    <property type="project" value="UniProtKB-UniRule"/>
</dbReference>
<evidence type="ECO:0000259" key="7">
    <source>
        <dbReference type="Pfam" id="PF01958"/>
    </source>
</evidence>
<comment type="miscellaneous">
    <text evidence="6">The iminoaspartate product is unstable in aqueous solution and can decompose to oxaloacetate and ammonia.</text>
</comment>
<keyword evidence="4 6" id="KW-0560">Oxidoreductase</keyword>
<sequence length="286" mass="30056">MNMKQDPGHEIDPTQRPPQMQRIGLIGYGAIGRAVHELLLIHATGTATVAGILIPPSASIEPAAQNESLVVTDRLETLLAADIDIVVECAGHSAVDAYAVDVLRAGLDLVLVSIGALADAEREQRLRHEATAAGRQMLLPSGAIGGIDWIGAARSAGLSEVLYRSRKSPLAWSGTDAEQLVDLASLTSAAIFFRGTAREAAIRFPRNANVAATVALAGLGLDATQVELIADPATRHNVHEIEADSAGGSMSARIKGMPDPGNPKTSLMTAHSVLRTILHRRTAMVI</sequence>
<keyword evidence="5 6" id="KW-0520">NAD</keyword>
<dbReference type="SUPFAM" id="SSF51735">
    <property type="entry name" value="NAD(P)-binding Rossmann-fold domains"/>
    <property type="match status" value="1"/>
</dbReference>
<accession>A0AAW8D9R5</accession>
<dbReference type="AlphaFoldDB" id="A0AAW8D9R5"/>
<comment type="similarity">
    <text evidence="1 6">Belongs to the L-aspartate dehydrogenase family.</text>
</comment>
<comment type="catalytic activity">
    <reaction evidence="6">
        <text>L-aspartate + NADP(+) + H2O = oxaloacetate + NH4(+) + NADPH + H(+)</text>
        <dbReference type="Rhea" id="RHEA:11784"/>
        <dbReference type="ChEBI" id="CHEBI:15377"/>
        <dbReference type="ChEBI" id="CHEBI:15378"/>
        <dbReference type="ChEBI" id="CHEBI:16452"/>
        <dbReference type="ChEBI" id="CHEBI:28938"/>
        <dbReference type="ChEBI" id="CHEBI:29991"/>
        <dbReference type="ChEBI" id="CHEBI:57783"/>
        <dbReference type="ChEBI" id="CHEBI:58349"/>
        <dbReference type="EC" id="1.4.1.21"/>
    </reaction>
</comment>
<dbReference type="NCBIfam" id="NF009828">
    <property type="entry name" value="PRK13303.1-3"/>
    <property type="match status" value="1"/>
</dbReference>
<feature type="active site" evidence="6">
    <location>
        <position position="239"/>
    </location>
</feature>
<keyword evidence="2 6" id="KW-0662">Pyridine nucleotide biosynthesis</keyword>
<evidence type="ECO:0000313" key="10">
    <source>
        <dbReference type="Proteomes" id="UP001242045"/>
    </source>
</evidence>
<dbReference type="Proteomes" id="UP001242045">
    <property type="component" value="Unassembled WGS sequence"/>
</dbReference>
<evidence type="ECO:0000256" key="4">
    <source>
        <dbReference type="ARBA" id="ARBA00023002"/>
    </source>
</evidence>
<dbReference type="InterPro" id="IPR020626">
    <property type="entry name" value="Asp_DH_prok"/>
</dbReference>
<dbReference type="RefSeq" id="WP_307601592.1">
    <property type="nucleotide sequence ID" value="NZ_JAUSRD010000021.1"/>
</dbReference>
<organism evidence="9 10">
    <name type="scientific">Variovorax boronicumulans</name>
    <dbReference type="NCBI Taxonomy" id="436515"/>
    <lineage>
        <taxon>Bacteria</taxon>
        <taxon>Pseudomonadati</taxon>
        <taxon>Pseudomonadota</taxon>
        <taxon>Betaproteobacteria</taxon>
        <taxon>Burkholderiales</taxon>
        <taxon>Comamonadaceae</taxon>
        <taxon>Variovorax</taxon>
    </lineage>
</organism>
<dbReference type="PANTHER" id="PTHR31873:SF6">
    <property type="entry name" value="ASPARTATE DEHYDROGENASE DOMAIN-CONTAINING PROTEIN"/>
    <property type="match status" value="1"/>
</dbReference>
<dbReference type="PIRSF" id="PIRSF005227">
    <property type="entry name" value="Asp_dh_NAD_syn"/>
    <property type="match status" value="1"/>
</dbReference>
<dbReference type="Gene3D" id="3.40.50.720">
    <property type="entry name" value="NAD(P)-binding Rossmann-like Domain"/>
    <property type="match status" value="1"/>
</dbReference>
<dbReference type="InterPro" id="IPR002811">
    <property type="entry name" value="Asp_DH"/>
</dbReference>
<dbReference type="EMBL" id="JAUSRD010000021">
    <property type="protein sequence ID" value="MDP9896853.1"/>
    <property type="molecule type" value="Genomic_DNA"/>
</dbReference>
<comment type="pathway">
    <text evidence="6">Cofactor biosynthesis; NAD(+) biosynthesis; iminoaspartate from L-aspartate (dehydrogenase route): step 1/1.</text>
</comment>
<dbReference type="HAMAP" id="MF_01265">
    <property type="entry name" value="NadX"/>
    <property type="match status" value="1"/>
</dbReference>
<evidence type="ECO:0000256" key="1">
    <source>
        <dbReference type="ARBA" id="ARBA00008331"/>
    </source>
</evidence>
<feature type="domain" description="Aspartate dehydrogenase" evidence="7">
    <location>
        <begin position="187"/>
        <end position="274"/>
    </location>
</feature>
<dbReference type="Gene3D" id="3.30.360.10">
    <property type="entry name" value="Dihydrodipicolinate Reductase, domain 2"/>
    <property type="match status" value="1"/>
</dbReference>
<evidence type="ECO:0000313" key="9">
    <source>
        <dbReference type="EMBL" id="MDP9896853.1"/>
    </source>
</evidence>
<feature type="binding site" evidence="6">
    <location>
        <position position="143"/>
    </location>
    <ligand>
        <name>NAD(+)</name>
        <dbReference type="ChEBI" id="CHEBI:57540"/>
    </ligand>
</feature>
<dbReference type="InterPro" id="IPR011182">
    <property type="entry name" value="L-Asp_DH"/>
</dbReference>
<dbReference type="Pfam" id="PF03447">
    <property type="entry name" value="NAD_binding_3"/>
    <property type="match status" value="1"/>
</dbReference>
<feature type="domain" description="Aspartate/homoserine dehydrogenase NAD-binding" evidence="8">
    <location>
        <begin position="27"/>
        <end position="140"/>
    </location>
</feature>
<dbReference type="InterPro" id="IPR005106">
    <property type="entry name" value="Asp/hSer_DH_NAD-bd"/>
</dbReference>
<feature type="binding site" evidence="6">
    <location>
        <position position="209"/>
    </location>
    <ligand>
        <name>NAD(+)</name>
        <dbReference type="ChEBI" id="CHEBI:57540"/>
    </ligand>
</feature>
<dbReference type="NCBIfam" id="NF009829">
    <property type="entry name" value="PRK13303.1-4"/>
    <property type="match status" value="1"/>
</dbReference>
<comment type="catalytic activity">
    <reaction evidence="6">
        <text>L-aspartate + NAD(+) + H2O = oxaloacetate + NH4(+) + NADH + H(+)</text>
        <dbReference type="Rhea" id="RHEA:11788"/>
        <dbReference type="ChEBI" id="CHEBI:15377"/>
        <dbReference type="ChEBI" id="CHEBI:15378"/>
        <dbReference type="ChEBI" id="CHEBI:16452"/>
        <dbReference type="ChEBI" id="CHEBI:28938"/>
        <dbReference type="ChEBI" id="CHEBI:29991"/>
        <dbReference type="ChEBI" id="CHEBI:57540"/>
        <dbReference type="ChEBI" id="CHEBI:57945"/>
        <dbReference type="EC" id="1.4.1.21"/>
    </reaction>
</comment>
<reference evidence="9" key="1">
    <citation type="submission" date="2023-07" db="EMBL/GenBank/DDBJ databases">
        <title>Sorghum-associated microbial communities from plants grown in Nebraska, USA.</title>
        <authorList>
            <person name="Schachtman D."/>
        </authorList>
    </citation>
    <scope>NUCLEOTIDE SEQUENCE</scope>
    <source>
        <strain evidence="9">DS3754</strain>
    </source>
</reference>
<dbReference type="EC" id="1.4.1.21" evidence="6"/>
<evidence type="ECO:0000256" key="6">
    <source>
        <dbReference type="HAMAP-Rule" id="MF_01265"/>
    </source>
</evidence>
<dbReference type="Pfam" id="PF01958">
    <property type="entry name" value="Asp_DH_C"/>
    <property type="match status" value="1"/>
</dbReference>
<gene>
    <name evidence="6" type="primary">nadX</name>
    <name evidence="9" type="ORF">J2W31_005994</name>
</gene>
<evidence type="ECO:0000256" key="5">
    <source>
        <dbReference type="ARBA" id="ARBA00023027"/>
    </source>
</evidence>
<dbReference type="InterPro" id="IPR036291">
    <property type="entry name" value="NAD(P)-bd_dom_sf"/>
</dbReference>
<comment type="caution">
    <text evidence="9">The sequence shown here is derived from an EMBL/GenBank/DDBJ whole genome shotgun (WGS) entry which is preliminary data.</text>
</comment>
<dbReference type="GO" id="GO:0016639">
    <property type="term" value="F:oxidoreductase activity, acting on the CH-NH2 group of donors, NAD or NADP as acceptor"/>
    <property type="evidence" value="ECO:0007669"/>
    <property type="project" value="UniProtKB-UniRule"/>
</dbReference>
<dbReference type="GO" id="GO:0009435">
    <property type="term" value="P:NAD+ biosynthetic process"/>
    <property type="evidence" value="ECO:0007669"/>
    <property type="project" value="UniProtKB-UniRule"/>
</dbReference>
<comment type="function">
    <text evidence="6">Specifically catalyzes the NAD or NADP-dependent dehydrogenation of L-aspartate to iminoaspartate.</text>
</comment>
<dbReference type="GO" id="GO:0033735">
    <property type="term" value="F:aspartate dehydrogenase [NAD(P)+] activity"/>
    <property type="evidence" value="ECO:0007669"/>
    <property type="project" value="UniProtKB-EC"/>
</dbReference>
<dbReference type="NCBIfam" id="NF009827">
    <property type="entry name" value="PRK13303.1-2"/>
    <property type="match status" value="1"/>
</dbReference>
<name>A0AAW8D9R5_9BURK</name>